<proteinExistence type="predicted"/>
<evidence type="ECO:0000313" key="2">
    <source>
        <dbReference type="EMBL" id="QXR07295.1"/>
    </source>
</evidence>
<dbReference type="RefSeq" id="WP_129717604.1">
    <property type="nucleotide sequence ID" value="NZ_CP078045.1"/>
</dbReference>
<dbReference type="GO" id="GO:0006302">
    <property type="term" value="P:double-strand break repair"/>
    <property type="evidence" value="ECO:0007669"/>
    <property type="project" value="InterPro"/>
</dbReference>
<protein>
    <submittedName>
        <fullName evidence="2">AAA family ATPase</fullName>
    </submittedName>
</protein>
<accession>A0AAJ4P4R6</accession>
<organism evidence="2 3">
    <name type="scientific">Acinetobacter lwoffii</name>
    <dbReference type="NCBI Taxonomy" id="28090"/>
    <lineage>
        <taxon>Bacteria</taxon>
        <taxon>Pseudomonadati</taxon>
        <taxon>Pseudomonadota</taxon>
        <taxon>Gammaproteobacteria</taxon>
        <taxon>Moraxellales</taxon>
        <taxon>Moraxellaceae</taxon>
        <taxon>Acinetobacter</taxon>
    </lineage>
</organism>
<dbReference type="GO" id="GO:0016887">
    <property type="term" value="F:ATP hydrolysis activity"/>
    <property type="evidence" value="ECO:0007669"/>
    <property type="project" value="InterPro"/>
</dbReference>
<dbReference type="Gene3D" id="3.40.50.300">
    <property type="entry name" value="P-loop containing nucleotide triphosphate hydrolases"/>
    <property type="match status" value="2"/>
</dbReference>
<reference evidence="2" key="1">
    <citation type="submission" date="2018-10" db="EMBL/GenBank/DDBJ databases">
        <authorList>
            <person name="D'Souza A.W."/>
            <person name="Potter R.F."/>
            <person name="Wallace M."/>
            <person name="Shupe A."/>
            <person name="Patel S."/>
            <person name="Sun S."/>
            <person name="Gul D."/>
            <person name="Kwon J.H."/>
            <person name="Andleeb S."/>
            <person name="Burnham C.-A.D."/>
            <person name="Dantas G."/>
        </authorList>
    </citation>
    <scope>NUCLEOTIDE SEQUENCE</scope>
    <source>
        <strain evidence="2">AL_065</strain>
    </source>
</reference>
<reference evidence="2" key="2">
    <citation type="journal article" date="2019" name="Nat. Commun.">
        <title>Spatiotemporal dynamics of multidrug resistant bacteria on intensive care unit surfaces.</title>
        <authorList>
            <person name="D'Souza A.W."/>
            <person name="Potter R.F."/>
            <person name="Wallace M."/>
            <person name="Shupe A."/>
            <person name="Patel S."/>
            <person name="Sun X."/>
            <person name="Gul D."/>
            <person name="Kwon J.H."/>
            <person name="Andleeb S."/>
            <person name="Burnham C.D."/>
            <person name="Dantas G."/>
        </authorList>
    </citation>
    <scope>NUCLEOTIDE SEQUENCE</scope>
    <source>
        <strain evidence="2">AL_065</strain>
    </source>
</reference>
<reference evidence="2" key="3">
    <citation type="submission" date="2021-06" db="EMBL/GenBank/DDBJ databases">
        <authorList>
            <person name="Diorio-Toth L."/>
        </authorList>
    </citation>
    <scope>NUCLEOTIDE SEQUENCE</scope>
    <source>
        <strain evidence="2">AL_065</strain>
    </source>
</reference>
<dbReference type="EMBL" id="CP078045">
    <property type="protein sequence ID" value="QXR07295.1"/>
    <property type="molecule type" value="Genomic_DNA"/>
</dbReference>
<dbReference type="Pfam" id="PF13476">
    <property type="entry name" value="AAA_23"/>
    <property type="match status" value="1"/>
</dbReference>
<evidence type="ECO:0000259" key="1">
    <source>
        <dbReference type="Pfam" id="PF13476"/>
    </source>
</evidence>
<evidence type="ECO:0000313" key="3">
    <source>
        <dbReference type="Proteomes" id="UP000293391"/>
    </source>
</evidence>
<name>A0AAJ4P4R6_ACILW</name>
<gene>
    <name evidence="2" type="ORF">EVX74_014760</name>
</gene>
<dbReference type="AlphaFoldDB" id="A0AAJ4P4R6"/>
<feature type="domain" description="Rad50/SbcC-type AAA" evidence="1">
    <location>
        <begin position="15"/>
        <end position="220"/>
    </location>
</feature>
<dbReference type="InterPro" id="IPR038729">
    <property type="entry name" value="Rad50/SbcC_AAA"/>
</dbReference>
<sequence>MNNLYIEKLQIEGGFLDGLNIELKNDLNTIIGARGTGKSTFIELIRYCLDIKGQSSESHSKSVAHARSVLKDGQVSITLNDGSNSYEFSRTAYGDTIPPIPTNLKMPLIFSQTEIENIGLVSQGRLKLIDDFLHNINTYETKELSIIAQINSISDEITSLSTKVEDNQIKLIQLKYLNEQLDILANEEKSLTTASTLTKENSNKLEKASKESLNLLNKIDYLTYRLEKNDAITEYLESISFKIDNYPDIDKDTPSEFDKKIDDGENYVRLAINKLKEGSTLLRTQIHSIESNLIFNKQEEKILRLEIESYHNGTGEILRKMQRIKEEISKLKNVSFFTNDYLKNLKTLKEHRNILINNLQEVRSSRSEKRLAVCQDLTKNLSPKITITLEQESHIDEYYQVIVNSLKGSGIQYNDIAHEISRRIPPLVLAKIIEENNDDLFLSLIEISKSRAQKIISTLKDSIHLISTAKLEDEVTFQLQDESTIKDFSDLSTGQRCTVILPIILEHKNLSLVIDQPEDHIDNAFIVDTLISSLQRRSQICQTIITTHNANIPVLGNAKHVIYLKSDGSRGYITAEGLLRSRKIIDAISTVMEGGRTAFKFRAEFYD</sequence>
<dbReference type="Proteomes" id="UP000293391">
    <property type="component" value="Chromosome"/>
</dbReference>
<dbReference type="InterPro" id="IPR027417">
    <property type="entry name" value="P-loop_NTPase"/>
</dbReference>
<dbReference type="SUPFAM" id="SSF52540">
    <property type="entry name" value="P-loop containing nucleoside triphosphate hydrolases"/>
    <property type="match status" value="1"/>
</dbReference>